<dbReference type="KEGG" id="cac:CA_C3716"/>
<feature type="domain" description="Sigma-54 factor interaction" evidence="4">
    <location>
        <begin position="180"/>
        <end position="363"/>
    </location>
</feature>
<proteinExistence type="inferred from homology"/>
<dbReference type="InterPro" id="IPR027417">
    <property type="entry name" value="P-loop_NTPase"/>
</dbReference>
<dbReference type="GO" id="GO:0006508">
    <property type="term" value="P:proteolysis"/>
    <property type="evidence" value="ECO:0007669"/>
    <property type="project" value="UniProtKB-KW"/>
</dbReference>
<dbReference type="OrthoDB" id="2318150at2"/>
<organism evidence="6 7">
    <name type="scientific">Clostridium acetobutylicum (strain ATCC 824 / DSM 792 / JCM 1419 / IAM 19013 / LMG 5710 / NBRC 13948 / NRRL B-527 / VKM B-1787 / 2291 / W)</name>
    <dbReference type="NCBI Taxonomy" id="272562"/>
    <lineage>
        <taxon>Bacteria</taxon>
        <taxon>Bacillati</taxon>
        <taxon>Bacillota</taxon>
        <taxon>Clostridia</taxon>
        <taxon>Eubacteriales</taxon>
        <taxon>Clostridiaceae</taxon>
        <taxon>Clostridium</taxon>
    </lineage>
</organism>
<dbReference type="EMBL" id="AE001437">
    <property type="protein sequence ID" value="AAK81636.1"/>
    <property type="molecule type" value="Genomic_DNA"/>
</dbReference>
<evidence type="ECO:0000256" key="2">
    <source>
        <dbReference type="ARBA" id="ARBA00022825"/>
    </source>
</evidence>
<keyword evidence="7" id="KW-1185">Reference proteome</keyword>
<dbReference type="InterPro" id="IPR020568">
    <property type="entry name" value="Ribosomal_Su5_D2-typ_SF"/>
</dbReference>
<name>Q97CY0_CLOAB</name>
<dbReference type="AlphaFoldDB" id="Q97CY0"/>
<keyword evidence="2 3" id="KW-0720">Serine protease</keyword>
<dbReference type="PROSITE" id="PS51786">
    <property type="entry name" value="LON_PROTEOLYTIC"/>
    <property type="match status" value="1"/>
</dbReference>
<sequence length="634" mass="70693">MKLQSDSEEIRKEDSKTIPLDVQVNALYDTVKNILDDKTIRARIIKYKLNKYLSSKDSAKKIYAVNKIISEGKGIAVIPTNEEETYEAVEDTTNWIVENVAKRYIQNEIENEVEDALVKRQNKYLEEVRLGIIRKKKGPENKSTLKKYDKLKKLEKIKLSKSIQSLLRPQTFSEIVGQERAIKALVSKLASPYPQHIILYGPPGVGKTTAARIALEEVKKLKYTPFKKDANFVEVDGATLRWDPREITNPLLGSVHDPIYQGSKRDLAETGVPEPKSGLVTDAHGGVLFIDEIGELDVMLQNKLLKVLEDKKVEFSSSYYDPDDENVPKYIKYFFEKGAPADFVLIGATTKDPSEINSALRSRCTEVYFEPLSSSDIMDIIDNAADKLNVLLEDGVKELISRYTIQGRRAINILADVYGYVLYSQGLEPSDKVEIKVKDVETIVGISRLTPYEKNIFDAEYEVGHVFGLGVSGFMGSTIEIEAEAFEAKQKGKGTIRFNETAGSMAKDSVFNAASVIRKLTDKDIKDYDIHVNVIGGGKIDGPSAGSAITICILSAILNKEVRQDVAMTGEISLRGKIKPVGGVFEKIYGARRRGIKLVTVPEDNAKDVPQGLKDIEVKSVTNIEELINIVFKK</sequence>
<comment type="similarity">
    <text evidence="3">Belongs to the peptidase S16 family.</text>
</comment>
<dbReference type="EC" id="3.4.21.53" evidence="3"/>
<dbReference type="NCBIfam" id="TIGR02903">
    <property type="entry name" value="spore_lon_C"/>
    <property type="match status" value="1"/>
</dbReference>
<dbReference type="MEROPS" id="S16.005"/>
<dbReference type="PATRIC" id="fig|272562.8.peg.3905"/>
<gene>
    <name evidence="6" type="primary">lonB</name>
    <name evidence="6" type="ordered locus">CA_C3716</name>
</gene>
<reference evidence="6 7" key="1">
    <citation type="journal article" date="2001" name="J. Bacteriol.">
        <title>Genome sequence and comparative analysis of the solvent-producing bacterium Clostridium acetobutylicum.</title>
        <authorList>
            <person name="Nolling J."/>
            <person name="Breton G."/>
            <person name="Omelchenko M.V."/>
            <person name="Makarova K.S."/>
            <person name="Zeng Q."/>
            <person name="Gibson R."/>
            <person name="Lee H.M."/>
            <person name="Dubois J."/>
            <person name="Qiu D."/>
            <person name="Hitti J."/>
            <person name="Wolf Y.I."/>
            <person name="Tatusov R.L."/>
            <person name="Sabathe F."/>
            <person name="Doucette-Stamm L."/>
            <person name="Soucaille P."/>
            <person name="Daly M.J."/>
            <person name="Bennett G.N."/>
            <person name="Koonin E.V."/>
            <person name="Smith D.R."/>
        </authorList>
    </citation>
    <scope>NUCLEOTIDE SEQUENCE [LARGE SCALE GENOMIC DNA]</scope>
    <source>
        <strain evidence="7">ATCC 824 / DSM 792 / JCM 1419 / LMG 5710 / VKM B-1787</strain>
    </source>
</reference>
<keyword evidence="3" id="KW-0378">Hydrolase</keyword>
<evidence type="ECO:0000256" key="3">
    <source>
        <dbReference type="PROSITE-ProRule" id="PRU01122"/>
    </source>
</evidence>
<dbReference type="InterPro" id="IPR002078">
    <property type="entry name" value="Sigma_54_int"/>
</dbReference>
<dbReference type="InterPro" id="IPR008269">
    <property type="entry name" value="Lon_proteolytic"/>
</dbReference>
<dbReference type="eggNOG" id="COG1067">
    <property type="taxonomic scope" value="Bacteria"/>
</dbReference>
<accession>Q97CY0</accession>
<protein>
    <recommendedName>
        <fullName evidence="3">endopeptidase La</fullName>
        <ecNumber evidence="3">3.4.21.53</ecNumber>
    </recommendedName>
</protein>
<dbReference type="GO" id="GO:0016887">
    <property type="term" value="F:ATP hydrolysis activity"/>
    <property type="evidence" value="ECO:0007669"/>
    <property type="project" value="InterPro"/>
</dbReference>
<feature type="active site" evidence="3">
    <location>
        <position position="544"/>
    </location>
</feature>
<comment type="catalytic activity">
    <reaction evidence="3">
        <text>Hydrolysis of proteins in presence of ATP.</text>
        <dbReference type="EC" id="3.4.21.53"/>
    </reaction>
</comment>
<dbReference type="SUPFAM" id="SSF54211">
    <property type="entry name" value="Ribosomal protein S5 domain 2-like"/>
    <property type="match status" value="1"/>
</dbReference>
<dbReference type="Gene3D" id="3.40.50.300">
    <property type="entry name" value="P-loop containing nucleotide triphosphate hydrolases"/>
    <property type="match status" value="2"/>
</dbReference>
<dbReference type="HOGENOM" id="CLU_020014_0_0_9"/>
<dbReference type="SUPFAM" id="SSF52540">
    <property type="entry name" value="P-loop containing nucleoside triphosphate hydrolases"/>
    <property type="match status" value="1"/>
</dbReference>
<evidence type="ECO:0000259" key="5">
    <source>
        <dbReference type="PROSITE" id="PS51786"/>
    </source>
</evidence>
<dbReference type="GeneID" id="45000212"/>
<evidence type="ECO:0000313" key="7">
    <source>
        <dbReference type="Proteomes" id="UP000000814"/>
    </source>
</evidence>
<feature type="domain" description="Lon proteolytic" evidence="5">
    <location>
        <begin position="460"/>
        <end position="634"/>
    </location>
</feature>
<dbReference type="PRINTS" id="PR00830">
    <property type="entry name" value="ENDOLAPTASE"/>
</dbReference>
<dbReference type="Pfam" id="PF05362">
    <property type="entry name" value="Lon_C"/>
    <property type="match status" value="1"/>
</dbReference>
<dbReference type="GO" id="GO:0006355">
    <property type="term" value="P:regulation of DNA-templated transcription"/>
    <property type="evidence" value="ECO:0007669"/>
    <property type="project" value="InterPro"/>
</dbReference>
<dbReference type="InterPro" id="IPR027065">
    <property type="entry name" value="Lon_Prtase"/>
</dbReference>
<dbReference type="CDD" id="cd00009">
    <property type="entry name" value="AAA"/>
    <property type="match status" value="1"/>
</dbReference>
<dbReference type="SMART" id="SM00382">
    <property type="entry name" value="AAA"/>
    <property type="match status" value="1"/>
</dbReference>
<evidence type="ECO:0000256" key="1">
    <source>
        <dbReference type="ARBA" id="ARBA00022670"/>
    </source>
</evidence>
<dbReference type="RefSeq" id="WP_010966976.1">
    <property type="nucleotide sequence ID" value="NC_003030.1"/>
</dbReference>
<dbReference type="Proteomes" id="UP000000814">
    <property type="component" value="Chromosome"/>
</dbReference>
<dbReference type="Gene3D" id="3.30.230.10">
    <property type="match status" value="1"/>
</dbReference>
<evidence type="ECO:0000313" key="6">
    <source>
        <dbReference type="EMBL" id="AAK81636.1"/>
    </source>
</evidence>
<keyword evidence="1 3" id="KW-0645">Protease</keyword>
<dbReference type="InterPro" id="IPR014721">
    <property type="entry name" value="Ribsml_uS5_D2-typ_fold_subgr"/>
</dbReference>
<dbReference type="STRING" id="272562.CA_C3716"/>
<dbReference type="InterPro" id="IPR014252">
    <property type="entry name" value="Spore_LonC"/>
</dbReference>
<dbReference type="InterPro" id="IPR003593">
    <property type="entry name" value="AAA+_ATPase"/>
</dbReference>
<dbReference type="PIR" id="A97356">
    <property type="entry name" value="A97356"/>
</dbReference>
<feature type="active site" evidence="3">
    <location>
        <position position="587"/>
    </location>
</feature>
<dbReference type="InterPro" id="IPR003959">
    <property type="entry name" value="ATPase_AAA_core"/>
</dbReference>
<dbReference type="GO" id="GO:0030163">
    <property type="term" value="P:protein catabolic process"/>
    <property type="evidence" value="ECO:0007669"/>
    <property type="project" value="InterPro"/>
</dbReference>
<dbReference type="PANTHER" id="PTHR10046">
    <property type="entry name" value="ATP DEPENDENT LON PROTEASE FAMILY MEMBER"/>
    <property type="match status" value="1"/>
</dbReference>
<dbReference type="GO" id="GO:0004252">
    <property type="term" value="F:serine-type endopeptidase activity"/>
    <property type="evidence" value="ECO:0007669"/>
    <property type="project" value="UniProtKB-UniRule"/>
</dbReference>
<dbReference type="PROSITE" id="PS50045">
    <property type="entry name" value="SIGMA54_INTERACT_4"/>
    <property type="match status" value="1"/>
</dbReference>
<dbReference type="Pfam" id="PF00004">
    <property type="entry name" value="AAA"/>
    <property type="match status" value="1"/>
</dbReference>
<dbReference type="GO" id="GO:0004176">
    <property type="term" value="F:ATP-dependent peptidase activity"/>
    <property type="evidence" value="ECO:0007669"/>
    <property type="project" value="UniProtKB-UniRule"/>
</dbReference>
<evidence type="ECO:0000259" key="4">
    <source>
        <dbReference type="PROSITE" id="PS50045"/>
    </source>
</evidence>
<dbReference type="GO" id="GO:0005524">
    <property type="term" value="F:ATP binding"/>
    <property type="evidence" value="ECO:0007669"/>
    <property type="project" value="InterPro"/>
</dbReference>